<comment type="caution">
    <text evidence="4">The sequence shown here is derived from an EMBL/GenBank/DDBJ whole genome shotgun (WGS) entry which is preliminary data.</text>
</comment>
<dbReference type="SUPFAM" id="SSF52499">
    <property type="entry name" value="Isochorismatase-like hydrolases"/>
    <property type="match status" value="1"/>
</dbReference>
<evidence type="ECO:0000256" key="1">
    <source>
        <dbReference type="ARBA" id="ARBA00006336"/>
    </source>
</evidence>
<reference evidence="4 5" key="1">
    <citation type="journal article" date="2021" name="Elife">
        <title>Chloroplast acquisition without the gene transfer in kleptoplastic sea slugs, Plakobranchus ocellatus.</title>
        <authorList>
            <person name="Maeda T."/>
            <person name="Takahashi S."/>
            <person name="Yoshida T."/>
            <person name="Shimamura S."/>
            <person name="Takaki Y."/>
            <person name="Nagai Y."/>
            <person name="Toyoda A."/>
            <person name="Suzuki Y."/>
            <person name="Arimoto A."/>
            <person name="Ishii H."/>
            <person name="Satoh N."/>
            <person name="Nishiyama T."/>
            <person name="Hasebe M."/>
            <person name="Maruyama T."/>
            <person name="Minagawa J."/>
            <person name="Obokata J."/>
            <person name="Shigenobu S."/>
        </authorList>
    </citation>
    <scope>NUCLEOTIDE SEQUENCE [LARGE SCALE GENOMIC DNA]</scope>
</reference>
<dbReference type="Pfam" id="PF00857">
    <property type="entry name" value="Isochorismatase"/>
    <property type="match status" value="1"/>
</dbReference>
<dbReference type="InterPro" id="IPR000868">
    <property type="entry name" value="Isochorismatase-like_dom"/>
</dbReference>
<evidence type="ECO:0000313" key="5">
    <source>
        <dbReference type="Proteomes" id="UP000762676"/>
    </source>
</evidence>
<dbReference type="InterPro" id="IPR036380">
    <property type="entry name" value="Isochorismatase-like_sf"/>
</dbReference>
<dbReference type="FunFam" id="3.40.50.850:FF:000001">
    <property type="entry name" value="Isochorismatase domain-containing protein 1"/>
    <property type="match status" value="1"/>
</dbReference>
<feature type="compositionally biased region" description="Polar residues" evidence="2">
    <location>
        <begin position="25"/>
        <end position="44"/>
    </location>
</feature>
<dbReference type="PANTHER" id="PTHR14119">
    <property type="entry name" value="HYDROLASE"/>
    <property type="match status" value="1"/>
</dbReference>
<feature type="region of interest" description="Disordered" evidence="2">
    <location>
        <begin position="1"/>
        <end position="68"/>
    </location>
</feature>
<evidence type="ECO:0000256" key="2">
    <source>
        <dbReference type="SAM" id="MobiDB-lite"/>
    </source>
</evidence>
<name>A0AAV4JK39_9GAST</name>
<gene>
    <name evidence="4" type="ORF">ElyMa_001616800</name>
</gene>
<proteinExistence type="inferred from homology"/>
<dbReference type="CDD" id="cd01012">
    <property type="entry name" value="YcaC_related"/>
    <property type="match status" value="1"/>
</dbReference>
<comment type="similarity">
    <text evidence="1">Belongs to the isochorismatase family.</text>
</comment>
<dbReference type="EMBL" id="BMAT01003257">
    <property type="protein sequence ID" value="GFS22464.1"/>
    <property type="molecule type" value="Genomic_DNA"/>
</dbReference>
<dbReference type="Proteomes" id="UP000762676">
    <property type="component" value="Unassembled WGS sequence"/>
</dbReference>
<sequence>MMVITGMRPEKTGMLHTGHQGYHTYPQTSSARTPKNHSILSSQVVPGRRTPDQPEQQTPLDGIKPLPSKRSTRCVVPQVLRHYATGSCLAKNISGTTQLLLPPRLFQRSSTAKPPQHVNYRTLFLCDMQEKFRPTIKFYPQIINVAGRLLGSAEALDMPVIVTEQYPKGLGPTVSELDVSQHKVFPKTCFSMIIPDVATELEKHGDIKSIVLCGIEAHACVQQTVFDLIEKEYDVHVVVDACSSRSMVDRMYAFQRMKEVGAHLTTSESILLGLLKDAAHPKFKQVQKFMMESAPDSGLLSSSQSGTPV</sequence>
<dbReference type="Gene3D" id="3.40.50.850">
    <property type="entry name" value="Isochorismatase-like"/>
    <property type="match status" value="1"/>
</dbReference>
<organism evidence="4 5">
    <name type="scientific">Elysia marginata</name>
    <dbReference type="NCBI Taxonomy" id="1093978"/>
    <lineage>
        <taxon>Eukaryota</taxon>
        <taxon>Metazoa</taxon>
        <taxon>Spiralia</taxon>
        <taxon>Lophotrochozoa</taxon>
        <taxon>Mollusca</taxon>
        <taxon>Gastropoda</taxon>
        <taxon>Heterobranchia</taxon>
        <taxon>Euthyneura</taxon>
        <taxon>Panpulmonata</taxon>
        <taxon>Sacoglossa</taxon>
        <taxon>Placobranchoidea</taxon>
        <taxon>Plakobranchidae</taxon>
        <taxon>Elysia</taxon>
    </lineage>
</organism>
<evidence type="ECO:0000313" key="4">
    <source>
        <dbReference type="EMBL" id="GFS22464.1"/>
    </source>
</evidence>
<keyword evidence="5" id="KW-1185">Reference proteome</keyword>
<feature type="domain" description="Isochorismatase-like" evidence="3">
    <location>
        <begin position="123"/>
        <end position="268"/>
    </location>
</feature>
<dbReference type="PANTHER" id="PTHR14119:SF3">
    <property type="entry name" value="ISOCHORISMATASE DOMAIN-CONTAINING PROTEIN 2"/>
    <property type="match status" value="1"/>
</dbReference>
<protein>
    <submittedName>
        <fullName evidence="4">Isochorismatase domain-containing protein 2</fullName>
    </submittedName>
</protein>
<dbReference type="AlphaFoldDB" id="A0AAV4JK39"/>
<dbReference type="InterPro" id="IPR050993">
    <property type="entry name" value="Isochorismatase_domain"/>
</dbReference>
<accession>A0AAV4JK39</accession>
<evidence type="ECO:0000259" key="3">
    <source>
        <dbReference type="Pfam" id="PF00857"/>
    </source>
</evidence>